<name>A0A3A4EZK3_9MICC</name>
<protein>
    <recommendedName>
        <fullName evidence="2">ATP-grasp domain-containing protein</fullName>
    </recommendedName>
</protein>
<dbReference type="SUPFAM" id="SSF56059">
    <property type="entry name" value="Glutathione synthetase ATP-binding domain-like"/>
    <property type="match status" value="1"/>
</dbReference>
<evidence type="ECO:0000259" key="2">
    <source>
        <dbReference type="PROSITE" id="PS50975"/>
    </source>
</evidence>
<sequence>MPADGQKVYLRKTSNLHTGGDAVDATDELSPDEREFVVRAARAIPGLRVAGIDVLLPRRETDEAPAILEVNPFPMISMHHFPAAGRPRDVAGPIVRAMFPST</sequence>
<dbReference type="InterPro" id="IPR011761">
    <property type="entry name" value="ATP-grasp"/>
</dbReference>
<reference evidence="3 4" key="1">
    <citation type="submission" date="2018-09" db="EMBL/GenBank/DDBJ databases">
        <title>Nesterenkonia natronophila sp. nov., an alkaliphilic actinobacteriume isolated from a soda lake, and emended description of the genus Nesterenkonia.</title>
        <authorList>
            <person name="Menes R.J."/>
            <person name="Iriarte A."/>
        </authorList>
    </citation>
    <scope>NUCLEOTIDE SEQUENCE [LARGE SCALE GENOMIC DNA]</scope>
    <source>
        <strain evidence="3 4">M8</strain>
    </source>
</reference>
<gene>
    <name evidence="3" type="ORF">D3250_09340</name>
</gene>
<evidence type="ECO:0000256" key="1">
    <source>
        <dbReference type="PROSITE-ProRule" id="PRU00409"/>
    </source>
</evidence>
<keyword evidence="1" id="KW-0547">Nucleotide-binding</keyword>
<feature type="domain" description="ATP-grasp" evidence="2">
    <location>
        <begin position="26"/>
        <end position="99"/>
    </location>
</feature>
<dbReference type="EMBL" id="QYZP01000003">
    <property type="protein sequence ID" value="RJN31066.1"/>
    <property type="molecule type" value="Genomic_DNA"/>
</dbReference>
<comment type="caution">
    <text evidence="3">The sequence shown here is derived from an EMBL/GenBank/DDBJ whole genome shotgun (WGS) entry which is preliminary data.</text>
</comment>
<dbReference type="Gene3D" id="3.30.470.20">
    <property type="entry name" value="ATP-grasp fold, B domain"/>
    <property type="match status" value="1"/>
</dbReference>
<evidence type="ECO:0000313" key="3">
    <source>
        <dbReference type="EMBL" id="RJN31066.1"/>
    </source>
</evidence>
<organism evidence="3 4">
    <name type="scientific">Nesterenkonia natronophila</name>
    <dbReference type="NCBI Taxonomy" id="2174932"/>
    <lineage>
        <taxon>Bacteria</taxon>
        <taxon>Bacillati</taxon>
        <taxon>Actinomycetota</taxon>
        <taxon>Actinomycetes</taxon>
        <taxon>Micrococcales</taxon>
        <taxon>Micrococcaceae</taxon>
        <taxon>Nesterenkonia</taxon>
    </lineage>
</organism>
<keyword evidence="1" id="KW-0067">ATP-binding</keyword>
<dbReference type="GO" id="GO:0046872">
    <property type="term" value="F:metal ion binding"/>
    <property type="evidence" value="ECO:0007669"/>
    <property type="project" value="InterPro"/>
</dbReference>
<dbReference type="AlphaFoldDB" id="A0A3A4EZK3"/>
<accession>A0A3A4EZK3</accession>
<proteinExistence type="predicted"/>
<dbReference type="GO" id="GO:0005524">
    <property type="term" value="F:ATP binding"/>
    <property type="evidence" value="ECO:0007669"/>
    <property type="project" value="UniProtKB-UniRule"/>
</dbReference>
<dbReference type="PROSITE" id="PS50975">
    <property type="entry name" value="ATP_GRASP"/>
    <property type="match status" value="1"/>
</dbReference>
<evidence type="ECO:0000313" key="4">
    <source>
        <dbReference type="Proteomes" id="UP000266615"/>
    </source>
</evidence>
<dbReference type="Proteomes" id="UP000266615">
    <property type="component" value="Unassembled WGS sequence"/>
</dbReference>
<keyword evidence="4" id="KW-1185">Reference proteome</keyword>